<dbReference type="InterPro" id="IPR040632">
    <property type="entry name" value="Sulfotransfer_4"/>
</dbReference>
<gene>
    <name evidence="1" type="ORF">HII17_13225</name>
</gene>
<organism evidence="1 2">
    <name type="scientific">Thalassotalea algicola</name>
    <dbReference type="NCBI Taxonomy" id="2716224"/>
    <lineage>
        <taxon>Bacteria</taxon>
        <taxon>Pseudomonadati</taxon>
        <taxon>Pseudomonadota</taxon>
        <taxon>Gammaproteobacteria</taxon>
        <taxon>Alteromonadales</taxon>
        <taxon>Colwelliaceae</taxon>
        <taxon>Thalassotalea</taxon>
    </lineage>
</organism>
<accession>A0A7Y0Q8U3</accession>
<sequence>MLELGFKTAHTAYTKECFKKAQVIADTPIFCDFIKLDQQYPNSKFINLTRKTDDWLPSIRQLLERMYVNLQRNDGGFNPHIKRCFNEVFKPLTQENIASDDFLIDCYQRHQRAILNHFKQRKSDLLSINIGESGSYQKLLAFLNLPEDHDKNFEVINKGGKVTAWNKIKHPLKIESTRNGRIDNAL</sequence>
<dbReference type="Gene3D" id="3.40.50.300">
    <property type="entry name" value="P-loop containing nucleotide triphosphate hydrolases"/>
    <property type="match status" value="1"/>
</dbReference>
<dbReference type="GO" id="GO:0016740">
    <property type="term" value="F:transferase activity"/>
    <property type="evidence" value="ECO:0007669"/>
    <property type="project" value="UniProtKB-KW"/>
</dbReference>
<proteinExistence type="predicted"/>
<dbReference type="SUPFAM" id="SSF52540">
    <property type="entry name" value="P-loop containing nucleoside triphosphate hydrolases"/>
    <property type="match status" value="1"/>
</dbReference>
<dbReference type="EMBL" id="JABBXH010000004">
    <property type="protein sequence ID" value="NMP32525.1"/>
    <property type="molecule type" value="Genomic_DNA"/>
</dbReference>
<dbReference type="Pfam" id="PF17784">
    <property type="entry name" value="Sulfotransfer_4"/>
    <property type="match status" value="1"/>
</dbReference>
<comment type="caution">
    <text evidence="1">The sequence shown here is derived from an EMBL/GenBank/DDBJ whole genome shotgun (WGS) entry which is preliminary data.</text>
</comment>
<evidence type="ECO:0000313" key="1">
    <source>
        <dbReference type="EMBL" id="NMP32525.1"/>
    </source>
</evidence>
<dbReference type="InterPro" id="IPR027417">
    <property type="entry name" value="P-loop_NTPase"/>
</dbReference>
<dbReference type="Proteomes" id="UP000568664">
    <property type="component" value="Unassembled WGS sequence"/>
</dbReference>
<keyword evidence="2" id="KW-1185">Reference proteome</keyword>
<dbReference type="AlphaFoldDB" id="A0A7Y0Q8U3"/>
<reference evidence="1 2" key="1">
    <citation type="submission" date="2020-04" db="EMBL/GenBank/DDBJ databases">
        <title>Thalassotalea sp. M1531, isolated from the surface of marine red alga.</title>
        <authorList>
            <person name="Pang L."/>
            <person name="Lu D.-C."/>
        </authorList>
    </citation>
    <scope>NUCLEOTIDE SEQUENCE [LARGE SCALE GENOMIC DNA]</scope>
    <source>
        <strain evidence="1 2">M1531</strain>
    </source>
</reference>
<keyword evidence="1" id="KW-0808">Transferase</keyword>
<dbReference type="RefSeq" id="WP_169076131.1">
    <property type="nucleotide sequence ID" value="NZ_JABBXH010000004.1"/>
</dbReference>
<protein>
    <submittedName>
        <fullName evidence="1">Sulfotransferase family protein</fullName>
    </submittedName>
</protein>
<evidence type="ECO:0000313" key="2">
    <source>
        <dbReference type="Proteomes" id="UP000568664"/>
    </source>
</evidence>
<name>A0A7Y0Q8U3_9GAMM</name>